<gene>
    <name evidence="2" type="ORF">PLANPX_1787</name>
</gene>
<dbReference type="Proteomes" id="UP000326837">
    <property type="component" value="Chromosome"/>
</dbReference>
<sequence length="139" mass="14813">MISRDAWWALALTALIGCGSASPFDYQPASGKVTYDDGTPISPSGFTIYFSPQVAAINAETHPRVAKAMVDASGNFTETTSHKFGDGLIPAKHKVFLDLKPAKGAKPLVAAAYTDVETTPLEVDSTATDFLEIKIPRPQ</sequence>
<protein>
    <submittedName>
        <fullName evidence="2">Uncharacterized protein</fullName>
    </submittedName>
</protein>
<proteinExistence type="predicted"/>
<accession>A0A5K7X723</accession>
<dbReference type="KEGG" id="lpav:PLANPX_1787"/>
<name>A0A5K7X723_9BACT</name>
<dbReference type="PROSITE" id="PS51257">
    <property type="entry name" value="PROKAR_LIPOPROTEIN"/>
    <property type="match status" value="1"/>
</dbReference>
<evidence type="ECO:0000313" key="2">
    <source>
        <dbReference type="EMBL" id="BBO32175.1"/>
    </source>
</evidence>
<dbReference type="AlphaFoldDB" id="A0A5K7X723"/>
<keyword evidence="1" id="KW-0732">Signal</keyword>
<keyword evidence="3" id="KW-1185">Reference proteome</keyword>
<dbReference type="EMBL" id="AP021861">
    <property type="protein sequence ID" value="BBO32175.1"/>
    <property type="molecule type" value="Genomic_DNA"/>
</dbReference>
<organism evidence="2 3">
    <name type="scientific">Lacipirellula parvula</name>
    <dbReference type="NCBI Taxonomy" id="2650471"/>
    <lineage>
        <taxon>Bacteria</taxon>
        <taxon>Pseudomonadati</taxon>
        <taxon>Planctomycetota</taxon>
        <taxon>Planctomycetia</taxon>
        <taxon>Pirellulales</taxon>
        <taxon>Lacipirellulaceae</taxon>
        <taxon>Lacipirellula</taxon>
    </lineage>
</organism>
<feature type="signal peptide" evidence="1">
    <location>
        <begin position="1"/>
        <end position="23"/>
    </location>
</feature>
<evidence type="ECO:0000256" key="1">
    <source>
        <dbReference type="SAM" id="SignalP"/>
    </source>
</evidence>
<reference evidence="3" key="1">
    <citation type="submission" date="2019-10" db="EMBL/GenBank/DDBJ databases">
        <title>Lacipirellula parvula gen. nov., sp. nov., representing a lineage of planctomycetes widespread in freshwater anoxic habitats, and description of the family Lacipirellulaceae.</title>
        <authorList>
            <person name="Dedysh S.N."/>
            <person name="Kulichevskaya I.S."/>
            <person name="Beletsky A.V."/>
            <person name="Rakitin A.L."/>
            <person name="Mardanov A.V."/>
            <person name="Ivanova A.A."/>
            <person name="Saltykova V.X."/>
            <person name="Rijpstra W.I.C."/>
            <person name="Sinninghe Damste J.S."/>
            <person name="Ravin N.V."/>
        </authorList>
    </citation>
    <scope>NUCLEOTIDE SEQUENCE [LARGE SCALE GENOMIC DNA]</scope>
    <source>
        <strain evidence="3">PX69</strain>
    </source>
</reference>
<evidence type="ECO:0000313" key="3">
    <source>
        <dbReference type="Proteomes" id="UP000326837"/>
    </source>
</evidence>
<feature type="chain" id="PRO_5024865012" evidence="1">
    <location>
        <begin position="24"/>
        <end position="139"/>
    </location>
</feature>